<protein>
    <submittedName>
        <fullName evidence="2">Uncharacterized protein</fullName>
    </submittedName>
</protein>
<evidence type="ECO:0000313" key="2">
    <source>
        <dbReference type="EMBL" id="TRV26704.1"/>
    </source>
</evidence>
<dbReference type="EMBL" id="SFAP01000076">
    <property type="protein sequence ID" value="TRV26704.1"/>
    <property type="molecule type" value="Genomic_DNA"/>
</dbReference>
<evidence type="ECO:0000313" key="3">
    <source>
        <dbReference type="Proteomes" id="UP000318616"/>
    </source>
</evidence>
<organism evidence="2 3">
    <name type="scientific">Microcystis wesenbergii Mw_MB_S_20031200_S109D</name>
    <dbReference type="NCBI Taxonomy" id="2486241"/>
    <lineage>
        <taxon>Bacteria</taxon>
        <taxon>Bacillati</taxon>
        <taxon>Cyanobacteriota</taxon>
        <taxon>Cyanophyceae</taxon>
        <taxon>Oscillatoriophycideae</taxon>
        <taxon>Chroococcales</taxon>
        <taxon>Microcystaceae</taxon>
        <taxon>Microcystis</taxon>
    </lineage>
</organism>
<evidence type="ECO:0000256" key="1">
    <source>
        <dbReference type="SAM" id="MobiDB-lite"/>
    </source>
</evidence>
<dbReference type="AlphaFoldDB" id="A0A552M2L1"/>
<sequence length="66" mass="7174">MKSKVNGEVRSQESGDRRQGTGDRRLFLFILPTSPFPHFPAPHTLHPLSSQETGISLGIGCEGIGK</sequence>
<dbReference type="Proteomes" id="UP000318616">
    <property type="component" value="Unassembled WGS sequence"/>
</dbReference>
<gene>
    <name evidence="2" type="ORF">EWV88_05875</name>
</gene>
<accession>A0A552M2L1</accession>
<name>A0A552M2L1_9CHRO</name>
<reference evidence="2 3" key="1">
    <citation type="submission" date="2019-01" db="EMBL/GenBank/DDBJ databases">
        <title>Coherence of Microcystis species and biogeography revealed through population genomics.</title>
        <authorList>
            <person name="Perez-Carrascal O.M."/>
            <person name="Terrat Y."/>
            <person name="Giani A."/>
            <person name="Fortin N."/>
            <person name="Tromas N."/>
            <person name="Shapiro B.J."/>
        </authorList>
    </citation>
    <scope>NUCLEOTIDE SEQUENCE [LARGE SCALE GENOMIC DNA]</scope>
    <source>
        <strain evidence="2">Mw_MB_S_20031200_S109D</strain>
    </source>
</reference>
<feature type="region of interest" description="Disordered" evidence="1">
    <location>
        <begin position="1"/>
        <end position="24"/>
    </location>
</feature>
<comment type="caution">
    <text evidence="2">The sequence shown here is derived from an EMBL/GenBank/DDBJ whole genome shotgun (WGS) entry which is preliminary data.</text>
</comment>
<proteinExistence type="predicted"/>